<dbReference type="InterPro" id="IPR036280">
    <property type="entry name" value="Multihaem_cyt_sf"/>
</dbReference>
<accession>A8ZZ47</accession>
<dbReference type="HOGENOM" id="CLU_063015_0_0_7"/>
<evidence type="ECO:0000256" key="1">
    <source>
        <dbReference type="SAM" id="Phobius"/>
    </source>
</evidence>
<keyword evidence="1" id="KW-1133">Transmembrane helix</keyword>
<sequence>MQMSRREVLGTISGVLVGSALTGVNMAFSREAAVQDGYWVPHKLDAEQAAAFAYENHFYKGYGCCYGAFQGIVGMMARKYGAPYDTFPMHMMEVGKSGISEWGTICGALLGAVSAWALFWGRADRDPMVDELFTWYELASLPGYKPKKGLAFDGDLPASVPASVLCHPSVSKWCYEHGIDMNSKQRSERCARVTGTVTHRAVAIMNAKIDKAGFAVLGPGASRTACGACHSPDGESDILKGKMECKACHSGALADVFNDHP</sequence>
<dbReference type="OrthoDB" id="5430146at2"/>
<gene>
    <name evidence="2" type="ordered locus">Dole_3017</name>
</gene>
<dbReference type="NCBIfam" id="NF047622">
    <property type="entry name" value="SptSoretCytCDesul"/>
    <property type="match status" value="1"/>
</dbReference>
<organism evidence="2 3">
    <name type="scientific">Desulfosudis oleivorans (strain DSM 6200 / JCM 39069 / Hxd3)</name>
    <name type="common">Desulfococcus oleovorans</name>
    <dbReference type="NCBI Taxonomy" id="96561"/>
    <lineage>
        <taxon>Bacteria</taxon>
        <taxon>Pseudomonadati</taxon>
        <taxon>Thermodesulfobacteriota</taxon>
        <taxon>Desulfobacteria</taxon>
        <taxon>Desulfobacterales</taxon>
        <taxon>Desulfosudaceae</taxon>
        <taxon>Desulfosudis</taxon>
    </lineage>
</organism>
<evidence type="ECO:0000313" key="3">
    <source>
        <dbReference type="Proteomes" id="UP000008561"/>
    </source>
</evidence>
<dbReference type="InterPro" id="IPR010181">
    <property type="entry name" value="CGCAxxGCC_motif"/>
</dbReference>
<proteinExistence type="predicted"/>
<dbReference type="Pfam" id="PF09719">
    <property type="entry name" value="C_GCAxxG_C_C"/>
    <property type="match status" value="1"/>
</dbReference>
<dbReference type="SUPFAM" id="SSF48695">
    <property type="entry name" value="Multiheme cytochromes"/>
    <property type="match status" value="1"/>
</dbReference>
<protein>
    <submittedName>
        <fullName evidence="2">Split soret cytochrome c</fullName>
    </submittedName>
</protein>
<dbReference type="RefSeq" id="WP_012176431.1">
    <property type="nucleotide sequence ID" value="NC_009943.1"/>
</dbReference>
<dbReference type="STRING" id="96561.Dole_3017"/>
<dbReference type="eggNOG" id="ENOG50320QR">
    <property type="taxonomic scope" value="Bacteria"/>
</dbReference>
<dbReference type="KEGG" id="dol:Dole_3017"/>
<feature type="transmembrane region" description="Helical" evidence="1">
    <location>
        <begin position="99"/>
        <end position="119"/>
    </location>
</feature>
<name>A8ZZ47_DESOH</name>
<dbReference type="AlphaFoldDB" id="A8ZZ47"/>
<dbReference type="EMBL" id="CP000859">
    <property type="protein sequence ID" value="ABW68820.1"/>
    <property type="molecule type" value="Genomic_DNA"/>
</dbReference>
<keyword evidence="3" id="KW-1185">Reference proteome</keyword>
<dbReference type="Proteomes" id="UP000008561">
    <property type="component" value="Chromosome"/>
</dbReference>
<evidence type="ECO:0000313" key="2">
    <source>
        <dbReference type="EMBL" id="ABW68820.1"/>
    </source>
</evidence>
<reference evidence="2 3" key="1">
    <citation type="submission" date="2007-10" db="EMBL/GenBank/DDBJ databases">
        <title>Complete sequence of Desulfococcus oleovorans Hxd3.</title>
        <authorList>
            <consortium name="US DOE Joint Genome Institute"/>
            <person name="Copeland A."/>
            <person name="Lucas S."/>
            <person name="Lapidus A."/>
            <person name="Barry K."/>
            <person name="Glavina del Rio T."/>
            <person name="Dalin E."/>
            <person name="Tice H."/>
            <person name="Pitluck S."/>
            <person name="Kiss H."/>
            <person name="Brettin T."/>
            <person name="Bruce D."/>
            <person name="Detter J.C."/>
            <person name="Han C."/>
            <person name="Schmutz J."/>
            <person name="Larimer F."/>
            <person name="Land M."/>
            <person name="Hauser L."/>
            <person name="Kyrpides N."/>
            <person name="Kim E."/>
            <person name="Wawrik B."/>
            <person name="Richardson P."/>
        </authorList>
    </citation>
    <scope>NUCLEOTIDE SEQUENCE [LARGE SCALE GENOMIC DNA]</scope>
    <source>
        <strain evidence="3">DSM 6200 / JCM 39069 / Hxd3</strain>
    </source>
</reference>
<keyword evidence="1" id="KW-0472">Membrane</keyword>
<keyword evidence="1" id="KW-0812">Transmembrane</keyword>